<sequence>MNARESIPSWFLVSSVLLATALTGCARPTPNAPASARASAHANESFLAAGPDAGGAYFPLQIGNRWHSESDFRATLTAPAGVLTVVIHADITREIIGTETIAGRTYVVERSVTDEDDPSGPFNSWIRYRQDAAGLYEADVDISQPPVLDSGASAGPINAALPEARDLPASFAERMSADQLDAYQAAWDVLQKRIVAIRSIHALASGDGASTARGGVLPGELTRLGYPLRPGATWVIRDDPFFGSIVEANGNLEVPGGRFPSIRIRIPNEFMGPNDVVRVWFSRSGQLAFRYHLESVATDVDGNPIGTVSADYDETLRDFSLVRP</sequence>
<comment type="caution">
    <text evidence="1">The sequence shown here is derived from an EMBL/GenBank/DDBJ whole genome shotgun (WGS) entry which is preliminary data.</text>
</comment>
<reference evidence="1 2" key="1">
    <citation type="journal article" date="2019" name="Nat. Microbiol.">
        <title>Mediterranean grassland soil C-N compound turnover is dependent on rainfall and depth, and is mediated by genomically divergent microorganisms.</title>
        <authorList>
            <person name="Diamond S."/>
            <person name="Andeer P.F."/>
            <person name="Li Z."/>
            <person name="Crits-Christoph A."/>
            <person name="Burstein D."/>
            <person name="Anantharaman K."/>
            <person name="Lane K.R."/>
            <person name="Thomas B.C."/>
            <person name="Pan C."/>
            <person name="Northen T.R."/>
            <person name="Banfield J.F."/>
        </authorList>
    </citation>
    <scope>NUCLEOTIDE SEQUENCE [LARGE SCALE GENOMIC DNA]</scope>
    <source>
        <strain evidence="1">WS_1</strain>
    </source>
</reference>
<name>A0A538SJQ3_UNCEI</name>
<evidence type="ECO:0000313" key="1">
    <source>
        <dbReference type="EMBL" id="TMQ51598.1"/>
    </source>
</evidence>
<gene>
    <name evidence="1" type="ORF">E6K71_00115</name>
</gene>
<dbReference type="AlphaFoldDB" id="A0A538SJQ3"/>
<accession>A0A538SJQ3</accession>
<dbReference type="Proteomes" id="UP000316292">
    <property type="component" value="Unassembled WGS sequence"/>
</dbReference>
<proteinExistence type="predicted"/>
<evidence type="ECO:0000313" key="2">
    <source>
        <dbReference type="Proteomes" id="UP000316292"/>
    </source>
</evidence>
<organism evidence="1 2">
    <name type="scientific">Eiseniibacteriota bacterium</name>
    <dbReference type="NCBI Taxonomy" id="2212470"/>
    <lineage>
        <taxon>Bacteria</taxon>
        <taxon>Candidatus Eiseniibacteriota</taxon>
    </lineage>
</organism>
<protein>
    <submittedName>
        <fullName evidence="1">Uncharacterized protein</fullName>
    </submittedName>
</protein>
<dbReference type="PROSITE" id="PS51257">
    <property type="entry name" value="PROKAR_LIPOPROTEIN"/>
    <property type="match status" value="1"/>
</dbReference>
<dbReference type="EMBL" id="VBOR01000003">
    <property type="protein sequence ID" value="TMQ51598.1"/>
    <property type="molecule type" value="Genomic_DNA"/>
</dbReference>